<accession>A0A177KCH7</accession>
<dbReference type="RefSeq" id="WP_064001616.1">
    <property type="nucleotide sequence ID" value="NZ_LSTV01000001.1"/>
</dbReference>
<dbReference type="EMBL" id="LSTV01000001">
    <property type="protein sequence ID" value="OAH51108.1"/>
    <property type="molecule type" value="Genomic_DNA"/>
</dbReference>
<dbReference type="SUPFAM" id="SSF55961">
    <property type="entry name" value="Bet v1-like"/>
    <property type="match status" value="1"/>
</dbReference>
<dbReference type="OrthoDB" id="9801773at2"/>
<gene>
    <name evidence="1" type="ORF">AYL44_02195</name>
</gene>
<dbReference type="InterPro" id="IPR023393">
    <property type="entry name" value="START-like_dom_sf"/>
</dbReference>
<evidence type="ECO:0000313" key="1">
    <source>
        <dbReference type="EMBL" id="OAH51108.1"/>
    </source>
</evidence>
<proteinExistence type="predicted"/>
<dbReference type="AlphaFoldDB" id="A0A177KCH7"/>
<dbReference type="Proteomes" id="UP000076998">
    <property type="component" value="Unassembled WGS sequence"/>
</dbReference>
<protein>
    <submittedName>
        <fullName evidence="1">Cyclase</fullName>
    </submittedName>
</protein>
<dbReference type="CDD" id="cd07820">
    <property type="entry name" value="SRPBCC_3"/>
    <property type="match status" value="1"/>
</dbReference>
<organism evidence="1 2">
    <name type="scientific">Microbacterium oleivorans</name>
    <dbReference type="NCBI Taxonomy" id="273677"/>
    <lineage>
        <taxon>Bacteria</taxon>
        <taxon>Bacillati</taxon>
        <taxon>Actinomycetota</taxon>
        <taxon>Actinomycetes</taxon>
        <taxon>Micrococcales</taxon>
        <taxon>Microbacteriaceae</taxon>
        <taxon>Microbacterium</taxon>
    </lineage>
</organism>
<name>A0A177KCH7_9MICO</name>
<sequence>MTRRVGTTFTEVTRVRCAPEVLFDLSLSIDAHLDSMRRSHERAVAGVTSGTIGLGESVTWRARHFGVMWTMTSQITALERPRGFVDEQVRGPFRVFRHEHRFERDGDVTVMTDTVTLRSPLLGVIVEPLLLRPYMERLIRTRNAVLVRKAAPASGGRAA</sequence>
<dbReference type="Gene3D" id="3.30.530.20">
    <property type="match status" value="1"/>
</dbReference>
<comment type="caution">
    <text evidence="1">The sequence shown here is derived from an EMBL/GenBank/DDBJ whole genome shotgun (WGS) entry which is preliminary data.</text>
</comment>
<evidence type="ECO:0000313" key="2">
    <source>
        <dbReference type="Proteomes" id="UP000076998"/>
    </source>
</evidence>
<reference evidence="1 2" key="1">
    <citation type="submission" date="2016-02" db="EMBL/GenBank/DDBJ databases">
        <authorList>
            <person name="Wen L."/>
            <person name="He K."/>
            <person name="Yang H."/>
        </authorList>
    </citation>
    <scope>NUCLEOTIDE SEQUENCE [LARGE SCALE GENOMIC DNA]</scope>
    <source>
        <strain evidence="1 2">CD11_3</strain>
    </source>
</reference>